<protein>
    <submittedName>
        <fullName evidence="1">Uncharacterized protein</fullName>
    </submittedName>
</protein>
<reference evidence="1 2" key="1">
    <citation type="journal article" date="2019" name="Commun. Biol.">
        <title>The bagworm genome reveals a unique fibroin gene that provides high tensile strength.</title>
        <authorList>
            <person name="Kono N."/>
            <person name="Nakamura H."/>
            <person name="Ohtoshi R."/>
            <person name="Tomita M."/>
            <person name="Numata K."/>
            <person name="Arakawa K."/>
        </authorList>
    </citation>
    <scope>NUCLEOTIDE SEQUENCE [LARGE SCALE GENOMIC DNA]</scope>
</reference>
<proteinExistence type="predicted"/>
<organism evidence="1 2">
    <name type="scientific">Eumeta variegata</name>
    <name type="common">Bagworm moth</name>
    <name type="synonym">Eumeta japonica</name>
    <dbReference type="NCBI Taxonomy" id="151549"/>
    <lineage>
        <taxon>Eukaryota</taxon>
        <taxon>Metazoa</taxon>
        <taxon>Ecdysozoa</taxon>
        <taxon>Arthropoda</taxon>
        <taxon>Hexapoda</taxon>
        <taxon>Insecta</taxon>
        <taxon>Pterygota</taxon>
        <taxon>Neoptera</taxon>
        <taxon>Endopterygota</taxon>
        <taxon>Lepidoptera</taxon>
        <taxon>Glossata</taxon>
        <taxon>Ditrysia</taxon>
        <taxon>Tineoidea</taxon>
        <taxon>Psychidae</taxon>
        <taxon>Oiketicinae</taxon>
        <taxon>Eumeta</taxon>
    </lineage>
</organism>
<accession>A0A4C1X6D3</accession>
<dbReference type="AlphaFoldDB" id="A0A4C1X6D3"/>
<evidence type="ECO:0000313" key="1">
    <source>
        <dbReference type="EMBL" id="GBP59366.1"/>
    </source>
</evidence>
<keyword evidence="2" id="KW-1185">Reference proteome</keyword>
<gene>
    <name evidence="1" type="ORF">EVAR_45546_1</name>
</gene>
<dbReference type="Proteomes" id="UP000299102">
    <property type="component" value="Unassembled WGS sequence"/>
</dbReference>
<comment type="caution">
    <text evidence="1">The sequence shown here is derived from an EMBL/GenBank/DDBJ whole genome shotgun (WGS) entry which is preliminary data.</text>
</comment>
<evidence type="ECO:0000313" key="2">
    <source>
        <dbReference type="Proteomes" id="UP000299102"/>
    </source>
</evidence>
<dbReference type="EMBL" id="BGZK01000759">
    <property type="protein sequence ID" value="GBP59366.1"/>
    <property type="molecule type" value="Genomic_DNA"/>
</dbReference>
<name>A0A4C1X6D3_EUMVA</name>
<sequence>MDTRNPRGVTSEFLEMNRISNEGGIRLIETSRGSGPHDISYTGRKATAEDAASKPYSVRVWYFTRRAESWNANIIEGACIAEAAPAPAPPLPPRRQRAYRALPLLSR</sequence>